<dbReference type="Pfam" id="PF02565">
    <property type="entry name" value="RecO_C"/>
    <property type="match status" value="1"/>
</dbReference>
<dbReference type="InterPro" id="IPR022572">
    <property type="entry name" value="DNA_rep/recomb_RecO_N"/>
</dbReference>
<feature type="domain" description="DNA replication/recombination mediator RecO N-terminal" evidence="9">
    <location>
        <begin position="1"/>
        <end position="76"/>
    </location>
</feature>
<name>A0A6G9IC37_9GAMM</name>
<gene>
    <name evidence="8 10" type="primary">recO</name>
    <name evidence="10" type="ORF">IPMB12_08945</name>
</gene>
<dbReference type="PANTHER" id="PTHR33991">
    <property type="entry name" value="DNA REPAIR PROTEIN RECO"/>
    <property type="match status" value="1"/>
</dbReference>
<dbReference type="SUPFAM" id="SSF57863">
    <property type="entry name" value="ArfGap/RecO-like zinc finger"/>
    <property type="match status" value="1"/>
</dbReference>
<protein>
    <recommendedName>
        <fullName evidence="3 8">DNA repair protein RecO</fullName>
    </recommendedName>
    <alternativeName>
        <fullName evidence="7 8">Recombination protein O</fullName>
    </alternativeName>
</protein>
<evidence type="ECO:0000256" key="4">
    <source>
        <dbReference type="ARBA" id="ARBA00022763"/>
    </source>
</evidence>
<dbReference type="InterPro" id="IPR042242">
    <property type="entry name" value="RecO_C"/>
</dbReference>
<evidence type="ECO:0000256" key="8">
    <source>
        <dbReference type="HAMAP-Rule" id="MF_00201"/>
    </source>
</evidence>
<proteinExistence type="inferred from homology"/>
<keyword evidence="6 8" id="KW-0234">DNA repair</keyword>
<dbReference type="HAMAP" id="MF_00201">
    <property type="entry name" value="RecO"/>
    <property type="match status" value="1"/>
</dbReference>
<evidence type="ECO:0000256" key="5">
    <source>
        <dbReference type="ARBA" id="ARBA00023172"/>
    </source>
</evidence>
<dbReference type="Gene3D" id="2.40.50.140">
    <property type="entry name" value="Nucleic acid-binding proteins"/>
    <property type="match status" value="1"/>
</dbReference>
<comment type="function">
    <text evidence="1 8">Involved in DNA repair and RecF pathway recombination.</text>
</comment>
<sequence length="230" mass="25847">MSNWQRAFVLHSRPYSETSLLVDLFVEQAGRVTVLAKGARRKRSAQKGSLQPFTPLIVQYSGSGSLKTLRQVEAISLALPLSGTSLYSAFYLNELVHRVIVAESDTTSLFLEYLNCLQSLALQQRSPEHALRRFELALLDNLGYTVDFIHCSATGDDVADEMTYQYRAEKGFIGSLITDNYSFTGRQLKSLAAKEFPDGECLKAAKRFTRIALKPYTGSQPFKSRELFRK</sequence>
<evidence type="ECO:0000313" key="11">
    <source>
        <dbReference type="Proteomes" id="UP000501168"/>
    </source>
</evidence>
<evidence type="ECO:0000313" key="10">
    <source>
        <dbReference type="EMBL" id="QIQ21796.1"/>
    </source>
</evidence>
<dbReference type="InParanoid" id="A0A6G9IC37"/>
<dbReference type="FunCoup" id="A0A6G9IC37">
    <property type="interactions" value="65"/>
</dbReference>
<keyword evidence="5 8" id="KW-0233">DNA recombination</keyword>
<dbReference type="InterPro" id="IPR037278">
    <property type="entry name" value="ARFGAP/RecO"/>
</dbReference>
<dbReference type="EMBL" id="CP050253">
    <property type="protein sequence ID" value="QIQ21796.1"/>
    <property type="molecule type" value="Genomic_DNA"/>
</dbReference>
<dbReference type="InterPro" id="IPR012340">
    <property type="entry name" value="NA-bd_OB-fold"/>
</dbReference>
<dbReference type="SUPFAM" id="SSF50249">
    <property type="entry name" value="Nucleic acid-binding proteins"/>
    <property type="match status" value="1"/>
</dbReference>
<dbReference type="RefSeq" id="WP_166916957.1">
    <property type="nucleotide sequence ID" value="NZ_CP050253.1"/>
</dbReference>
<evidence type="ECO:0000256" key="6">
    <source>
        <dbReference type="ARBA" id="ARBA00023204"/>
    </source>
</evidence>
<keyword evidence="4 8" id="KW-0227">DNA damage</keyword>
<comment type="similarity">
    <text evidence="2 8">Belongs to the RecO family.</text>
</comment>
<dbReference type="KEGG" id="orb:IPMB12_08945"/>
<keyword evidence="11" id="KW-1185">Reference proteome</keyword>
<evidence type="ECO:0000256" key="1">
    <source>
        <dbReference type="ARBA" id="ARBA00003065"/>
    </source>
</evidence>
<dbReference type="AlphaFoldDB" id="A0A6G9IC37"/>
<evidence type="ECO:0000259" key="9">
    <source>
        <dbReference type="Pfam" id="PF11967"/>
    </source>
</evidence>
<dbReference type="Proteomes" id="UP000501168">
    <property type="component" value="Chromosome"/>
</dbReference>
<accession>A0A6G9IC37</accession>
<dbReference type="InterPro" id="IPR003717">
    <property type="entry name" value="RecO"/>
</dbReference>
<organism evidence="10 11">
    <name type="scientific">Zophobihabitans entericus</name>
    <dbReference type="NCBI Taxonomy" id="1635327"/>
    <lineage>
        <taxon>Bacteria</taxon>
        <taxon>Pseudomonadati</taxon>
        <taxon>Pseudomonadota</taxon>
        <taxon>Gammaproteobacteria</taxon>
        <taxon>Orbales</taxon>
        <taxon>Orbaceae</taxon>
        <taxon>Zophobihabitans</taxon>
    </lineage>
</organism>
<reference evidence="10 11" key="1">
    <citation type="submission" date="2020-03" db="EMBL/GenBank/DDBJ databases">
        <title>Complete genome sequence of Orbus sp. IPMB12 (BCRC 80908).</title>
        <authorList>
            <person name="Lo W.-S."/>
            <person name="Chang T.-H."/>
            <person name="Kuo C.-H."/>
        </authorList>
    </citation>
    <scope>NUCLEOTIDE SEQUENCE [LARGE SCALE GENOMIC DNA]</scope>
    <source>
        <strain evidence="10 11">IPMB12</strain>
    </source>
</reference>
<dbReference type="GO" id="GO:0043590">
    <property type="term" value="C:bacterial nucleoid"/>
    <property type="evidence" value="ECO:0007669"/>
    <property type="project" value="TreeGrafter"/>
</dbReference>
<dbReference type="PANTHER" id="PTHR33991:SF1">
    <property type="entry name" value="DNA REPAIR PROTEIN RECO"/>
    <property type="match status" value="1"/>
</dbReference>
<dbReference type="GO" id="GO:0006310">
    <property type="term" value="P:DNA recombination"/>
    <property type="evidence" value="ECO:0007669"/>
    <property type="project" value="UniProtKB-UniRule"/>
</dbReference>
<dbReference type="GO" id="GO:0006302">
    <property type="term" value="P:double-strand break repair"/>
    <property type="evidence" value="ECO:0007669"/>
    <property type="project" value="TreeGrafter"/>
</dbReference>
<evidence type="ECO:0000256" key="7">
    <source>
        <dbReference type="ARBA" id="ARBA00033409"/>
    </source>
</evidence>
<evidence type="ECO:0000256" key="2">
    <source>
        <dbReference type="ARBA" id="ARBA00007452"/>
    </source>
</evidence>
<dbReference type="Pfam" id="PF11967">
    <property type="entry name" value="RecO_N"/>
    <property type="match status" value="1"/>
</dbReference>
<evidence type="ECO:0000256" key="3">
    <source>
        <dbReference type="ARBA" id="ARBA00021310"/>
    </source>
</evidence>
<dbReference type="NCBIfam" id="TIGR00613">
    <property type="entry name" value="reco"/>
    <property type="match status" value="1"/>
</dbReference>
<dbReference type="Gene3D" id="1.20.1440.120">
    <property type="entry name" value="Recombination protein O, C-terminal domain"/>
    <property type="match status" value="1"/>
</dbReference>